<organism evidence="8 9">
    <name type="scientific">Mycolicibacterium goodii</name>
    <name type="common">Mycobacterium goodii</name>
    <dbReference type="NCBI Taxonomy" id="134601"/>
    <lineage>
        <taxon>Bacteria</taxon>
        <taxon>Bacillati</taxon>
        <taxon>Actinomycetota</taxon>
        <taxon>Actinomycetes</taxon>
        <taxon>Mycobacteriales</taxon>
        <taxon>Mycobacteriaceae</taxon>
        <taxon>Mycolicibacterium</taxon>
    </lineage>
</organism>
<dbReference type="Pfam" id="PF06271">
    <property type="entry name" value="RDD"/>
    <property type="match status" value="1"/>
</dbReference>
<keyword evidence="2" id="KW-1003">Cell membrane</keyword>
<feature type="transmembrane region" description="Helical" evidence="6">
    <location>
        <begin position="166"/>
        <end position="185"/>
    </location>
</feature>
<dbReference type="GO" id="GO:0005886">
    <property type="term" value="C:plasma membrane"/>
    <property type="evidence" value="ECO:0007669"/>
    <property type="project" value="UniProtKB-SubCell"/>
</dbReference>
<feature type="domain" description="RDD" evidence="7">
    <location>
        <begin position="22"/>
        <end position="145"/>
    </location>
</feature>
<dbReference type="PATRIC" id="fig|134601.6.peg.1577"/>
<keyword evidence="4 6" id="KW-1133">Transmembrane helix</keyword>
<dbReference type="InterPro" id="IPR010432">
    <property type="entry name" value="RDD"/>
</dbReference>
<dbReference type="RefSeq" id="WP_049744180.1">
    <property type="nucleotide sequence ID" value="NZ_CP012150.1"/>
</dbReference>
<dbReference type="EMBL" id="CP012150">
    <property type="protein sequence ID" value="AKS31765.1"/>
    <property type="molecule type" value="Genomic_DNA"/>
</dbReference>
<accession>A0A0K0X2U3</accession>
<sequence length="322" mass="34918">MSSVLDTPAAAETAVVDQPPPASWRARAAAFAIDMLPGLGIVITLALLAWAAPLLGWAWWVYTVAAVVVVGAVLVNRVLLPTSTGWTLGRAVVGIRVVRPVGADVGLVRLLLRDLAHLLDTLAVFVGWLWPLWDARNRTFADLLTRTEVHRVPPPEGDARRRAGKVMLAAVAVCAVAVAFGYFAVFRPQEAVHEAGEQIANEGPRIVEQMLSYGVDSFNEDLDKAQTLVTDRYRPELVKQQDVARKAGPTTNEYWAVTSAVLSATKTDASMLLALQGQRGTNPQELKFLTATVRVEFRKAGDTWQVDNLTVLKKPNLNGAGQ</sequence>
<evidence type="ECO:0000313" key="9">
    <source>
        <dbReference type="Proteomes" id="UP000062255"/>
    </source>
</evidence>
<dbReference type="KEGG" id="mgo:AFA91_07600"/>
<evidence type="ECO:0000256" key="6">
    <source>
        <dbReference type="SAM" id="Phobius"/>
    </source>
</evidence>
<evidence type="ECO:0000256" key="4">
    <source>
        <dbReference type="ARBA" id="ARBA00022989"/>
    </source>
</evidence>
<dbReference type="PANTHER" id="PTHR36115">
    <property type="entry name" value="PROLINE-RICH ANTIGEN HOMOLOG-RELATED"/>
    <property type="match status" value="1"/>
</dbReference>
<comment type="subcellular location">
    <subcellularLocation>
        <location evidence="1">Cell membrane</location>
        <topology evidence="1">Multi-pass membrane protein</topology>
    </subcellularLocation>
</comment>
<feature type="transmembrane region" description="Helical" evidence="6">
    <location>
        <begin position="28"/>
        <end position="51"/>
    </location>
</feature>
<dbReference type="AlphaFoldDB" id="A0A0K0X2U3"/>
<keyword evidence="3 6" id="KW-0812">Transmembrane</keyword>
<gene>
    <name evidence="8" type="ORF">AFA91_07600</name>
</gene>
<evidence type="ECO:0000256" key="2">
    <source>
        <dbReference type="ARBA" id="ARBA00022475"/>
    </source>
</evidence>
<keyword evidence="5 6" id="KW-0472">Membrane</keyword>
<dbReference type="InterPro" id="IPR051791">
    <property type="entry name" value="Pra-immunoreactive"/>
</dbReference>
<evidence type="ECO:0000313" key="8">
    <source>
        <dbReference type="EMBL" id="AKS31765.1"/>
    </source>
</evidence>
<reference evidence="8 9" key="1">
    <citation type="submission" date="2015-07" db="EMBL/GenBank/DDBJ databases">
        <title>Complete genome sequence of Mycobacterium goodii X7B, a facultative thermophilic biodesulfurizing bacterium.</title>
        <authorList>
            <person name="Yu B."/>
            <person name="Li F."/>
            <person name="Xu P."/>
        </authorList>
    </citation>
    <scope>NUCLEOTIDE SEQUENCE [LARGE SCALE GENOMIC DNA]</scope>
    <source>
        <strain evidence="8 9">X7B</strain>
    </source>
</reference>
<protein>
    <submittedName>
        <fullName evidence="8">Membrane protein</fullName>
    </submittedName>
</protein>
<feature type="transmembrane region" description="Helical" evidence="6">
    <location>
        <begin position="57"/>
        <end position="80"/>
    </location>
</feature>
<dbReference type="STRING" id="134601.AFA91_07600"/>
<evidence type="ECO:0000256" key="3">
    <source>
        <dbReference type="ARBA" id="ARBA00022692"/>
    </source>
</evidence>
<evidence type="ECO:0000256" key="1">
    <source>
        <dbReference type="ARBA" id="ARBA00004651"/>
    </source>
</evidence>
<dbReference type="PANTHER" id="PTHR36115:SF6">
    <property type="entry name" value="PROLINE-RICH ANTIGEN HOMOLOG"/>
    <property type="match status" value="1"/>
</dbReference>
<evidence type="ECO:0000259" key="7">
    <source>
        <dbReference type="Pfam" id="PF06271"/>
    </source>
</evidence>
<evidence type="ECO:0000256" key="5">
    <source>
        <dbReference type="ARBA" id="ARBA00023136"/>
    </source>
</evidence>
<dbReference type="OrthoDB" id="9793824at2"/>
<proteinExistence type="predicted"/>
<dbReference type="Proteomes" id="UP000062255">
    <property type="component" value="Chromosome"/>
</dbReference>
<name>A0A0K0X2U3_MYCGD</name>